<evidence type="ECO:0000256" key="3">
    <source>
        <dbReference type="ARBA" id="ARBA00022475"/>
    </source>
</evidence>
<evidence type="ECO:0000256" key="1">
    <source>
        <dbReference type="ARBA" id="ARBA00004651"/>
    </source>
</evidence>
<feature type="transmembrane region" description="Helical" evidence="7">
    <location>
        <begin position="92"/>
        <end position="115"/>
    </location>
</feature>
<feature type="domain" description="ABC transmembrane type-1" evidence="8">
    <location>
        <begin position="89"/>
        <end position="276"/>
    </location>
</feature>
<dbReference type="AlphaFoldDB" id="A0A967F2G1"/>
<comment type="subcellular location">
    <subcellularLocation>
        <location evidence="1 7">Cell membrane</location>
        <topology evidence="1 7">Multi-pass membrane protein</topology>
    </subcellularLocation>
</comment>
<proteinExistence type="inferred from homology"/>
<comment type="similarity">
    <text evidence="7">Belongs to the binding-protein-dependent transport system permease family.</text>
</comment>
<feature type="transmembrane region" description="Helical" evidence="7">
    <location>
        <begin position="28"/>
        <end position="53"/>
    </location>
</feature>
<dbReference type="RefSeq" id="WP_167229920.1">
    <property type="nucleotide sequence ID" value="NZ_JAAQPH010000026.1"/>
</dbReference>
<dbReference type="InterPro" id="IPR000515">
    <property type="entry name" value="MetI-like"/>
</dbReference>
<keyword evidence="10" id="KW-1185">Reference proteome</keyword>
<dbReference type="Proteomes" id="UP000761264">
    <property type="component" value="Unassembled WGS sequence"/>
</dbReference>
<evidence type="ECO:0000256" key="4">
    <source>
        <dbReference type="ARBA" id="ARBA00022692"/>
    </source>
</evidence>
<evidence type="ECO:0000313" key="9">
    <source>
        <dbReference type="EMBL" id="NIA71777.1"/>
    </source>
</evidence>
<keyword evidence="2 7" id="KW-0813">Transport</keyword>
<evidence type="ECO:0000256" key="5">
    <source>
        <dbReference type="ARBA" id="ARBA00022989"/>
    </source>
</evidence>
<dbReference type="EMBL" id="JAAQPH010000026">
    <property type="protein sequence ID" value="NIA71777.1"/>
    <property type="molecule type" value="Genomic_DNA"/>
</dbReference>
<dbReference type="InterPro" id="IPR050901">
    <property type="entry name" value="BP-dep_ABC_trans_perm"/>
</dbReference>
<evidence type="ECO:0000259" key="8">
    <source>
        <dbReference type="PROSITE" id="PS50928"/>
    </source>
</evidence>
<dbReference type="SUPFAM" id="SSF161098">
    <property type="entry name" value="MetI-like"/>
    <property type="match status" value="1"/>
</dbReference>
<dbReference type="CDD" id="cd06261">
    <property type="entry name" value="TM_PBP2"/>
    <property type="match status" value="1"/>
</dbReference>
<keyword evidence="5 7" id="KW-1133">Transmembrane helix</keyword>
<dbReference type="Pfam" id="PF00528">
    <property type="entry name" value="BPD_transp_1"/>
    <property type="match status" value="1"/>
</dbReference>
<organism evidence="9 10">
    <name type="scientific">Pelagibius litoralis</name>
    <dbReference type="NCBI Taxonomy" id="374515"/>
    <lineage>
        <taxon>Bacteria</taxon>
        <taxon>Pseudomonadati</taxon>
        <taxon>Pseudomonadota</taxon>
        <taxon>Alphaproteobacteria</taxon>
        <taxon>Rhodospirillales</taxon>
        <taxon>Rhodovibrionaceae</taxon>
        <taxon>Pelagibius</taxon>
    </lineage>
</organism>
<evidence type="ECO:0000256" key="7">
    <source>
        <dbReference type="RuleBase" id="RU363032"/>
    </source>
</evidence>
<accession>A0A967F2G1</accession>
<evidence type="ECO:0000256" key="2">
    <source>
        <dbReference type="ARBA" id="ARBA00022448"/>
    </source>
</evidence>
<keyword evidence="3" id="KW-1003">Cell membrane</keyword>
<keyword evidence="4 7" id="KW-0812">Transmembrane</keyword>
<dbReference type="InterPro" id="IPR035906">
    <property type="entry name" value="MetI-like_sf"/>
</dbReference>
<dbReference type="PANTHER" id="PTHR32243:SF18">
    <property type="entry name" value="INNER MEMBRANE ABC TRANSPORTER PERMEASE PROTEIN YCJP"/>
    <property type="match status" value="1"/>
</dbReference>
<comment type="caution">
    <text evidence="9">The sequence shown here is derived from an EMBL/GenBank/DDBJ whole genome shotgun (WGS) entry which is preliminary data.</text>
</comment>
<keyword evidence="6 7" id="KW-0472">Membrane</keyword>
<protein>
    <submittedName>
        <fullName evidence="9">Carbohydrate ABC transporter permease</fullName>
    </submittedName>
</protein>
<dbReference type="PANTHER" id="PTHR32243">
    <property type="entry name" value="MALTOSE TRANSPORT SYSTEM PERMEASE-RELATED"/>
    <property type="match status" value="1"/>
</dbReference>
<dbReference type="GO" id="GO:0005886">
    <property type="term" value="C:plasma membrane"/>
    <property type="evidence" value="ECO:0007669"/>
    <property type="project" value="UniProtKB-SubCell"/>
</dbReference>
<feature type="transmembrane region" description="Helical" evidence="7">
    <location>
        <begin position="255"/>
        <end position="276"/>
    </location>
</feature>
<evidence type="ECO:0000313" key="10">
    <source>
        <dbReference type="Proteomes" id="UP000761264"/>
    </source>
</evidence>
<dbReference type="GO" id="GO:0055085">
    <property type="term" value="P:transmembrane transport"/>
    <property type="evidence" value="ECO:0007669"/>
    <property type="project" value="InterPro"/>
</dbReference>
<sequence length="289" mass="31813">MTALTKDNLPEKPGLADRLLPRWSVGQWLFAAICLILCLWVLLPIYLLVLSAFSPRDAVFAWPKAFLPLDLSTDTIAFFFGVRGVLAAFFNSVMVAVLTMVISIGLGAPAGYALARFRFRGKDSFRLMIVMTRAFPIAILALPLTVTFIKVGLYDTVFGVALVHSALALPFAVLISSSLFMGIPFELEEAAWTMGCTRFQAFMRVVMPIATPGLAAAAIFAFVISWNEVFAATILTLQHPTLTAFLLTTLAESPLYFRFAGGFFLVVPALIFIFAVRKYLFSMWGIANR</sequence>
<feature type="transmembrane region" description="Helical" evidence="7">
    <location>
        <begin position="205"/>
        <end position="226"/>
    </location>
</feature>
<name>A0A967F2G1_9PROT</name>
<gene>
    <name evidence="9" type="ORF">HBA54_24585</name>
</gene>
<feature type="transmembrane region" description="Helical" evidence="7">
    <location>
        <begin position="161"/>
        <end position="185"/>
    </location>
</feature>
<feature type="transmembrane region" description="Helical" evidence="7">
    <location>
        <begin position="127"/>
        <end position="149"/>
    </location>
</feature>
<evidence type="ECO:0000256" key="6">
    <source>
        <dbReference type="ARBA" id="ARBA00023136"/>
    </source>
</evidence>
<dbReference type="Gene3D" id="1.10.3720.10">
    <property type="entry name" value="MetI-like"/>
    <property type="match status" value="1"/>
</dbReference>
<dbReference type="PROSITE" id="PS50928">
    <property type="entry name" value="ABC_TM1"/>
    <property type="match status" value="1"/>
</dbReference>
<reference evidence="9" key="1">
    <citation type="submission" date="2020-03" db="EMBL/GenBank/DDBJ databases">
        <title>Genome of Pelagibius litoralis DSM 21314T.</title>
        <authorList>
            <person name="Wang G."/>
        </authorList>
    </citation>
    <scope>NUCLEOTIDE SEQUENCE</scope>
    <source>
        <strain evidence="9">DSM 21314</strain>
    </source>
</reference>